<comment type="similarity">
    <text evidence="1">Belongs to the isocitrate and isopropylmalate dehydrogenases family.</text>
</comment>
<dbReference type="PANTHER" id="PTHR42979:SF1">
    <property type="entry name" value="3-ISOPROPYLMALATE DEHYDROGENASE"/>
    <property type="match status" value="1"/>
</dbReference>
<evidence type="ECO:0000256" key="7">
    <source>
        <dbReference type="ARBA" id="ARBA00023027"/>
    </source>
</evidence>
<accession>A0A6L2JKU9</accession>
<evidence type="ECO:0000256" key="6">
    <source>
        <dbReference type="ARBA" id="ARBA00023002"/>
    </source>
</evidence>
<evidence type="ECO:0000256" key="5">
    <source>
        <dbReference type="ARBA" id="ARBA00022842"/>
    </source>
</evidence>
<keyword evidence="3" id="KW-0028">Amino-acid biosynthesis</keyword>
<keyword evidence="8" id="KW-0100">Branched-chain amino acid biosynthesis</keyword>
<keyword evidence="4" id="KW-0479">Metal-binding</keyword>
<organism evidence="10">
    <name type="scientific">Tanacetum cinerariifolium</name>
    <name type="common">Dalmatian daisy</name>
    <name type="synonym">Chrysanthemum cinerariifolium</name>
    <dbReference type="NCBI Taxonomy" id="118510"/>
    <lineage>
        <taxon>Eukaryota</taxon>
        <taxon>Viridiplantae</taxon>
        <taxon>Streptophyta</taxon>
        <taxon>Embryophyta</taxon>
        <taxon>Tracheophyta</taxon>
        <taxon>Spermatophyta</taxon>
        <taxon>Magnoliopsida</taxon>
        <taxon>eudicotyledons</taxon>
        <taxon>Gunneridae</taxon>
        <taxon>Pentapetalae</taxon>
        <taxon>asterids</taxon>
        <taxon>campanulids</taxon>
        <taxon>Asterales</taxon>
        <taxon>Asteraceae</taxon>
        <taxon>Asteroideae</taxon>
        <taxon>Anthemideae</taxon>
        <taxon>Anthemidinae</taxon>
        <taxon>Tanacetum</taxon>
    </lineage>
</organism>
<dbReference type="Pfam" id="PF00180">
    <property type="entry name" value="Iso_dh"/>
    <property type="match status" value="1"/>
</dbReference>
<evidence type="ECO:0000259" key="9">
    <source>
        <dbReference type="Pfam" id="PF00180"/>
    </source>
</evidence>
<evidence type="ECO:0000256" key="2">
    <source>
        <dbReference type="ARBA" id="ARBA00022430"/>
    </source>
</evidence>
<gene>
    <name evidence="10" type="ORF">Tci_009554</name>
</gene>
<evidence type="ECO:0000256" key="1">
    <source>
        <dbReference type="ARBA" id="ARBA00007769"/>
    </source>
</evidence>
<dbReference type="EMBL" id="BKCJ010000946">
    <property type="protein sequence ID" value="GEU37576.1"/>
    <property type="molecule type" value="Genomic_DNA"/>
</dbReference>
<dbReference type="SUPFAM" id="SSF53659">
    <property type="entry name" value="Isocitrate/Isopropylmalate dehydrogenase-like"/>
    <property type="match status" value="1"/>
</dbReference>
<comment type="caution">
    <text evidence="10">The sequence shown here is derived from an EMBL/GenBank/DDBJ whole genome shotgun (WGS) entry which is preliminary data.</text>
</comment>
<dbReference type="PANTHER" id="PTHR42979">
    <property type="entry name" value="3-ISOPROPYLMALATE DEHYDROGENASE"/>
    <property type="match status" value="1"/>
</dbReference>
<keyword evidence="7" id="KW-0520">NAD</keyword>
<protein>
    <submittedName>
        <fullName evidence="10">3-isopropylmalate dehydrogenase, chloroplastic-like</fullName>
    </submittedName>
</protein>
<keyword evidence="6" id="KW-0560">Oxidoreductase</keyword>
<evidence type="ECO:0000256" key="4">
    <source>
        <dbReference type="ARBA" id="ARBA00022723"/>
    </source>
</evidence>
<dbReference type="GO" id="GO:0009098">
    <property type="term" value="P:L-leucine biosynthetic process"/>
    <property type="evidence" value="ECO:0007669"/>
    <property type="project" value="UniProtKB-KW"/>
</dbReference>
<evidence type="ECO:0000313" key="10">
    <source>
        <dbReference type="EMBL" id="GEU37576.1"/>
    </source>
</evidence>
<proteinExistence type="inferred from homology"/>
<dbReference type="GO" id="GO:0003862">
    <property type="term" value="F:3-isopropylmalate dehydrogenase activity"/>
    <property type="evidence" value="ECO:0007669"/>
    <property type="project" value="InterPro"/>
</dbReference>
<name>A0A6L2JKU9_TANCI</name>
<reference evidence="10" key="1">
    <citation type="journal article" date="2019" name="Sci. Rep.">
        <title>Draft genome of Tanacetum cinerariifolium, the natural source of mosquito coil.</title>
        <authorList>
            <person name="Yamashiro T."/>
            <person name="Shiraishi A."/>
            <person name="Satake H."/>
            <person name="Nakayama K."/>
        </authorList>
    </citation>
    <scope>NUCLEOTIDE SEQUENCE</scope>
</reference>
<dbReference type="AlphaFoldDB" id="A0A6L2JKU9"/>
<dbReference type="InterPro" id="IPR004429">
    <property type="entry name" value="Isopropylmalate_DH"/>
</dbReference>
<keyword evidence="5" id="KW-0460">Magnesium</keyword>
<sequence>MDVERVVVLGDINRVKLNLHVYELGKACRVKGGRMVEGENFSPQQPPQTQRKARIEFRFNEKLMGCAALDATGVLLPEETFTAAKQSDVVLLGAVSGYKWDKVEKHLNPETRLLQLCEGLEVFANLRPASVLR</sequence>
<dbReference type="GO" id="GO:0046872">
    <property type="term" value="F:metal ion binding"/>
    <property type="evidence" value="ECO:0007669"/>
    <property type="project" value="UniProtKB-KW"/>
</dbReference>
<dbReference type="InterPro" id="IPR024084">
    <property type="entry name" value="IsoPropMal-DH-like_dom"/>
</dbReference>
<keyword evidence="2" id="KW-0432">Leucine biosynthesis</keyword>
<feature type="domain" description="Isopropylmalate dehydrogenase-like" evidence="9">
    <location>
        <begin position="50"/>
        <end position="132"/>
    </location>
</feature>
<dbReference type="Gene3D" id="3.40.718.10">
    <property type="entry name" value="Isopropylmalate Dehydrogenase"/>
    <property type="match status" value="1"/>
</dbReference>
<evidence type="ECO:0000256" key="8">
    <source>
        <dbReference type="ARBA" id="ARBA00023304"/>
    </source>
</evidence>
<evidence type="ECO:0000256" key="3">
    <source>
        <dbReference type="ARBA" id="ARBA00022605"/>
    </source>
</evidence>